<feature type="compositionally biased region" description="Low complexity" evidence="1">
    <location>
        <begin position="13"/>
        <end position="26"/>
    </location>
</feature>
<protein>
    <submittedName>
        <fullName evidence="2">Uncharacterized protein</fullName>
    </submittedName>
</protein>
<feature type="region of interest" description="Disordered" evidence="1">
    <location>
        <begin position="1"/>
        <end position="176"/>
    </location>
</feature>
<reference evidence="2 3" key="1">
    <citation type="journal article" date="2023" name="Plants (Basel)">
        <title>Bridging the Gap: Combining Genomics and Transcriptomics Approaches to Understand Stylosanthes scabra, an Orphan Legume from the Brazilian Caatinga.</title>
        <authorList>
            <person name="Ferreira-Neto J.R.C."/>
            <person name="da Silva M.D."/>
            <person name="Binneck E."/>
            <person name="de Melo N.F."/>
            <person name="da Silva R.H."/>
            <person name="de Melo A.L.T.M."/>
            <person name="Pandolfi V."/>
            <person name="Bustamante F.O."/>
            <person name="Brasileiro-Vidal A.C."/>
            <person name="Benko-Iseppon A.M."/>
        </authorList>
    </citation>
    <scope>NUCLEOTIDE SEQUENCE [LARGE SCALE GENOMIC DNA]</scope>
    <source>
        <tissue evidence="2">Leaves</tissue>
    </source>
</reference>
<evidence type="ECO:0000313" key="2">
    <source>
        <dbReference type="EMBL" id="MED6158862.1"/>
    </source>
</evidence>
<dbReference type="Proteomes" id="UP001341840">
    <property type="component" value="Unassembled WGS sequence"/>
</dbReference>
<organism evidence="2 3">
    <name type="scientific">Stylosanthes scabra</name>
    <dbReference type="NCBI Taxonomy" id="79078"/>
    <lineage>
        <taxon>Eukaryota</taxon>
        <taxon>Viridiplantae</taxon>
        <taxon>Streptophyta</taxon>
        <taxon>Embryophyta</taxon>
        <taxon>Tracheophyta</taxon>
        <taxon>Spermatophyta</taxon>
        <taxon>Magnoliopsida</taxon>
        <taxon>eudicotyledons</taxon>
        <taxon>Gunneridae</taxon>
        <taxon>Pentapetalae</taxon>
        <taxon>rosids</taxon>
        <taxon>fabids</taxon>
        <taxon>Fabales</taxon>
        <taxon>Fabaceae</taxon>
        <taxon>Papilionoideae</taxon>
        <taxon>50 kb inversion clade</taxon>
        <taxon>dalbergioids sensu lato</taxon>
        <taxon>Dalbergieae</taxon>
        <taxon>Pterocarpus clade</taxon>
        <taxon>Stylosanthes</taxon>
    </lineage>
</organism>
<evidence type="ECO:0000256" key="1">
    <source>
        <dbReference type="SAM" id="MobiDB-lite"/>
    </source>
</evidence>
<name>A0ABU6UDR9_9FABA</name>
<feature type="compositionally biased region" description="Pro residues" evidence="1">
    <location>
        <begin position="37"/>
        <end position="49"/>
    </location>
</feature>
<feature type="compositionally biased region" description="Pro residues" evidence="1">
    <location>
        <begin position="1"/>
        <end position="12"/>
    </location>
</feature>
<sequence length="205" mass="21883">MRPAAPRPPRPAGSPSSSVSSGSSGSFHREHERSPHTPLPSPASLPAPGPVYHVPHTPMTDARRYRSLFSRRRVAPPTPPYHSPPPSDEEPSKGTVDPAAELEGDPNELYQEDIVYPAGYEAYHSDTSYGSERESVSVSSAPSSHHSSDDSSASGSIGYGEASSGSASDSASDDDLEDCYVSKPWSFINGKDVFIRKGLIDDGMR</sequence>
<gene>
    <name evidence="2" type="ORF">PIB30_036942</name>
</gene>
<feature type="compositionally biased region" description="Pro residues" evidence="1">
    <location>
        <begin position="76"/>
        <end position="86"/>
    </location>
</feature>
<proteinExistence type="predicted"/>
<feature type="compositionally biased region" description="Basic residues" evidence="1">
    <location>
        <begin position="65"/>
        <end position="74"/>
    </location>
</feature>
<dbReference type="EMBL" id="JASCZI010121012">
    <property type="protein sequence ID" value="MED6158862.1"/>
    <property type="molecule type" value="Genomic_DNA"/>
</dbReference>
<keyword evidence="3" id="KW-1185">Reference proteome</keyword>
<accession>A0ABU6UDR9</accession>
<comment type="caution">
    <text evidence="2">The sequence shown here is derived from an EMBL/GenBank/DDBJ whole genome shotgun (WGS) entry which is preliminary data.</text>
</comment>
<evidence type="ECO:0000313" key="3">
    <source>
        <dbReference type="Proteomes" id="UP001341840"/>
    </source>
</evidence>
<feature type="compositionally biased region" description="Low complexity" evidence="1">
    <location>
        <begin position="136"/>
        <end position="170"/>
    </location>
</feature>